<evidence type="ECO:0000313" key="3">
    <source>
        <dbReference type="EMBL" id="AZJ34267.1"/>
    </source>
</evidence>
<name>A0A3Q8RNK4_9FLAO</name>
<protein>
    <submittedName>
        <fullName evidence="3">Nitrous oxide reductase family maturation protein NosD</fullName>
    </submittedName>
</protein>
<dbReference type="SUPFAM" id="SSF51126">
    <property type="entry name" value="Pectin lyase-like"/>
    <property type="match status" value="1"/>
</dbReference>
<dbReference type="InterPro" id="IPR051550">
    <property type="entry name" value="SCF-Subunits/Alg-Epimerases"/>
</dbReference>
<dbReference type="InterPro" id="IPR006626">
    <property type="entry name" value="PbH1"/>
</dbReference>
<dbReference type="PANTHER" id="PTHR22990:SF15">
    <property type="entry name" value="F-BOX ONLY PROTEIN 10"/>
    <property type="match status" value="1"/>
</dbReference>
<dbReference type="RefSeq" id="WP_125066118.1">
    <property type="nucleotide sequence ID" value="NZ_CP032548.1"/>
</dbReference>
<dbReference type="EMBL" id="CP032548">
    <property type="protein sequence ID" value="AZJ34267.1"/>
    <property type="molecule type" value="Genomic_DNA"/>
</dbReference>
<evidence type="ECO:0000313" key="4">
    <source>
        <dbReference type="Proteomes" id="UP000274593"/>
    </source>
</evidence>
<keyword evidence="1" id="KW-0677">Repeat</keyword>
<feature type="domain" description="Periplasmic copper-binding protein NosD beta helix" evidence="2">
    <location>
        <begin position="134"/>
        <end position="332"/>
    </location>
</feature>
<dbReference type="AlphaFoldDB" id="A0A3Q8RNK4"/>
<dbReference type="Proteomes" id="UP000274593">
    <property type="component" value="Chromosome"/>
</dbReference>
<dbReference type="InterPro" id="IPR011050">
    <property type="entry name" value="Pectin_lyase_fold/virulence"/>
</dbReference>
<dbReference type="InterPro" id="IPR026464">
    <property type="entry name" value="NosD_copper_fam"/>
</dbReference>
<gene>
    <name evidence="3" type="primary">nosD</name>
    <name evidence="3" type="ORF">D6T69_01475</name>
</gene>
<dbReference type="Pfam" id="PF05048">
    <property type="entry name" value="NosD"/>
    <property type="match status" value="1"/>
</dbReference>
<dbReference type="KEGG" id="tsig:D6T69_01475"/>
<accession>A0A3Q8RNK4</accession>
<dbReference type="InterPro" id="IPR012334">
    <property type="entry name" value="Pectin_lyas_fold"/>
</dbReference>
<evidence type="ECO:0000259" key="2">
    <source>
        <dbReference type="Pfam" id="PF05048"/>
    </source>
</evidence>
<proteinExistence type="predicted"/>
<dbReference type="SMART" id="SM00710">
    <property type="entry name" value="PbH1"/>
    <property type="match status" value="10"/>
</dbReference>
<evidence type="ECO:0000256" key="1">
    <source>
        <dbReference type="ARBA" id="ARBA00022737"/>
    </source>
</evidence>
<dbReference type="PANTHER" id="PTHR22990">
    <property type="entry name" value="F-BOX ONLY PROTEIN"/>
    <property type="match status" value="1"/>
</dbReference>
<organism evidence="3 4">
    <name type="scientific">Tenacibaculum singaporense</name>
    <dbReference type="NCBI Taxonomy" id="2358479"/>
    <lineage>
        <taxon>Bacteria</taxon>
        <taxon>Pseudomonadati</taxon>
        <taxon>Bacteroidota</taxon>
        <taxon>Flavobacteriia</taxon>
        <taxon>Flavobacteriales</taxon>
        <taxon>Flavobacteriaceae</taxon>
        <taxon>Tenacibaculum</taxon>
    </lineage>
</organism>
<reference evidence="3 4" key="1">
    <citation type="submission" date="2018-09" db="EMBL/GenBank/DDBJ databases">
        <title>Insights into the microbiota of Asian seabass (Lates calcarifer) with tenacibaculosis symptoms and description of sp. nov. Tenacibaculum singaporense.</title>
        <authorList>
            <person name="Miyake S."/>
            <person name="Soh M."/>
            <person name="Azman M.N."/>
            <person name="Ngoh S.Y."/>
            <person name="Orban L."/>
        </authorList>
    </citation>
    <scope>NUCLEOTIDE SEQUENCE [LARGE SCALE GENOMIC DNA]</scope>
    <source>
        <strain evidence="3 4">DSM 106434</strain>
    </source>
</reference>
<dbReference type="NCBIfam" id="TIGR04247">
    <property type="entry name" value="NosD_copper_fam"/>
    <property type="match status" value="1"/>
</dbReference>
<dbReference type="Gene3D" id="2.160.20.10">
    <property type="entry name" value="Single-stranded right-handed beta-helix, Pectin lyase-like"/>
    <property type="match status" value="1"/>
</dbReference>
<sequence length="399" mass="45353">MRLLISFFLLAITSNGFCQQTIQKMIDAAQKHDTIIVKENVYKEHDITITKPITILGKKNVVIDAEAKGYVFKVLADSVTIKNISAKNVGKSYTKDFAAIYISRSDHITIEDVTLTNVFFGLLIEKSKNIRIRNNYISSKATTEAGTGNGIHLWHCSNAEIEQNELHSLRDGIYFEFVKNSVVKNNHSHHNLRYGLHFMFSNNNEYLQNTFNNNGAGVAVMFSKYIKMTRNKFLKNWGTASYGLLLKEIYDAEIIHNEFSENTIAINLEGATRINYVNNTFSNNGWALKVAGACYKNVFKKNNFLNNSFDVSYNSKLNDNSFKGNYWSSYTGYDLDKNGIGDVPYRPVKLFSYIVNKTPEAIILLRSLFVDIINFSEKVTPVFTPKNLVDEAPLMQKVL</sequence>
<keyword evidence="4" id="KW-1185">Reference proteome</keyword>
<dbReference type="InterPro" id="IPR007742">
    <property type="entry name" value="NosD_dom"/>
</dbReference>